<keyword evidence="3" id="KW-1185">Reference proteome</keyword>
<proteinExistence type="predicted"/>
<keyword evidence="2" id="KW-0812">Transmembrane</keyword>
<dbReference type="GO" id="GO:0001517">
    <property type="term" value="F:N-acetylglucosamine 6-O-sulfotransferase activity"/>
    <property type="evidence" value="ECO:0007669"/>
    <property type="project" value="TreeGrafter"/>
</dbReference>
<dbReference type="PANTHER" id="PTHR10704">
    <property type="entry name" value="CARBOHYDRATE SULFOTRANSFERASE"/>
    <property type="match status" value="1"/>
</dbReference>
<dbReference type="Gene3D" id="3.40.50.300">
    <property type="entry name" value="P-loop containing nucleotide triphosphate hydrolases"/>
    <property type="match status" value="1"/>
</dbReference>
<dbReference type="Proteomes" id="UP000085678">
    <property type="component" value="Unplaced"/>
</dbReference>
<feature type="transmembrane region" description="Helical" evidence="2">
    <location>
        <begin position="12"/>
        <end position="29"/>
    </location>
</feature>
<protein>
    <submittedName>
        <fullName evidence="4 5">Carbohydrate sulfotransferase 3</fullName>
    </submittedName>
</protein>
<keyword evidence="2" id="KW-1133">Transmembrane helix</keyword>
<evidence type="ECO:0000256" key="1">
    <source>
        <dbReference type="SAM" id="MobiDB-lite"/>
    </source>
</evidence>
<accession>A0A1S3ICC7</accession>
<dbReference type="InterPro" id="IPR027417">
    <property type="entry name" value="P-loop_NTPase"/>
</dbReference>
<sequence length="495" mass="56974">MEIRRDFRRMLYILVVTHVAISTYILLNLQPNLEHMEKDALQGLSIRTLHQYQSAKNVARPVNGTRSVIILSYQRSGSSMLGELFNQNPEAFYLFEPLWGVVHGKLKYGAKVKGVTYPNGTKRILPPDGLKTRFLVDIVDSLLRCQMSDVPLEVLASDPPDHHFFIDVGRHKQLRKYRNCIDRVKKHKETCVQHLQAACAKHTTFKAFKILRLSMPDLAPLLERHPNLVIIHLIRDPRASLFSRINAGEIQCDIDFEAHTRCHEMEMNIREQKRLERVYPGRFMQVRYEDIALDPIASGVNIYNFLGMELSPAVEKWLKNNTMHGSERSQNKTKEITVLTTSTFRIPLPVQTRSIPMILGQKSRNDTHRAFRFETHKQNSSETAHSWKYNIPLGVATRIDDICKDVIADLGYESFPVIYNKTKEKRTNATSQDIPFRLPVIVEKYLARQRAMIEKAIKQIRNTNAIKGRSQGSFGRFKRPPLLPGERSALSKILS</sequence>
<evidence type="ECO:0000313" key="5">
    <source>
        <dbReference type="RefSeq" id="XP_023931756.1"/>
    </source>
</evidence>
<dbReference type="KEGG" id="lak:106162998"/>
<reference evidence="4" key="1">
    <citation type="submission" date="2023-09" db="UniProtKB">
        <authorList>
            <consortium name="RefSeq"/>
        </authorList>
    </citation>
    <scope>IDENTIFICATION</scope>
    <source>
        <tissue evidence="4 5">Gonads</tissue>
    </source>
</reference>
<dbReference type="RefSeq" id="XP_023931756.1">
    <property type="nucleotide sequence ID" value="XM_024075988.1"/>
</dbReference>
<dbReference type="AlphaFoldDB" id="A0A1S3ICC7"/>
<dbReference type="GeneID" id="106162998"/>
<dbReference type="GO" id="GO:0006790">
    <property type="term" value="P:sulfur compound metabolic process"/>
    <property type="evidence" value="ECO:0007669"/>
    <property type="project" value="TreeGrafter"/>
</dbReference>
<feature type="region of interest" description="Disordered" evidence="1">
    <location>
        <begin position="469"/>
        <end position="495"/>
    </location>
</feature>
<organism evidence="4">
    <name type="scientific">Lingula anatina</name>
    <name type="common">Brachiopod</name>
    <name type="synonym">Lingula unguis</name>
    <dbReference type="NCBI Taxonomy" id="7574"/>
    <lineage>
        <taxon>Eukaryota</taxon>
        <taxon>Metazoa</taxon>
        <taxon>Spiralia</taxon>
        <taxon>Lophotrochozoa</taxon>
        <taxon>Brachiopoda</taxon>
        <taxon>Linguliformea</taxon>
        <taxon>Lingulata</taxon>
        <taxon>Lingulida</taxon>
        <taxon>Linguloidea</taxon>
        <taxon>Lingulidae</taxon>
        <taxon>Lingula</taxon>
    </lineage>
</organism>
<dbReference type="SUPFAM" id="SSF52540">
    <property type="entry name" value="P-loop containing nucleoside triphosphate hydrolases"/>
    <property type="match status" value="1"/>
</dbReference>
<dbReference type="InterPro" id="IPR051135">
    <property type="entry name" value="Gal/GlcNAc/GalNAc_ST"/>
</dbReference>
<name>A0A1S3ICC7_LINAN</name>
<dbReference type="Pfam" id="PF13469">
    <property type="entry name" value="Sulfotransfer_3"/>
    <property type="match status" value="1"/>
</dbReference>
<evidence type="ECO:0000313" key="4">
    <source>
        <dbReference type="RefSeq" id="XP_013395915.1"/>
    </source>
</evidence>
<evidence type="ECO:0000256" key="2">
    <source>
        <dbReference type="SAM" id="Phobius"/>
    </source>
</evidence>
<dbReference type="RefSeq" id="XP_013395915.1">
    <property type="nucleotide sequence ID" value="XM_013540461.2"/>
</dbReference>
<dbReference type="GO" id="GO:0006044">
    <property type="term" value="P:N-acetylglucosamine metabolic process"/>
    <property type="evidence" value="ECO:0007669"/>
    <property type="project" value="TreeGrafter"/>
</dbReference>
<gene>
    <name evidence="4 5" type="primary">LOC106162998</name>
</gene>
<dbReference type="PANTHER" id="PTHR10704:SF71">
    <property type="entry name" value="CARBOHYDRATE SULFOTRANSFERASE 1-LIKE"/>
    <property type="match status" value="1"/>
</dbReference>
<evidence type="ECO:0000313" key="3">
    <source>
        <dbReference type="Proteomes" id="UP000085678"/>
    </source>
</evidence>
<dbReference type="OrthoDB" id="6138663at2759"/>
<keyword evidence="2" id="KW-0472">Membrane</keyword>